<keyword evidence="1" id="KW-0732">Signal</keyword>
<evidence type="ECO:0000256" key="1">
    <source>
        <dbReference type="SAM" id="SignalP"/>
    </source>
</evidence>
<feature type="chain" id="PRO_5002431528" evidence="1">
    <location>
        <begin position="19"/>
        <end position="56"/>
    </location>
</feature>
<dbReference type="EMBL" id="GBXM01082670">
    <property type="protein sequence ID" value="JAH25907.1"/>
    <property type="molecule type" value="Transcribed_RNA"/>
</dbReference>
<evidence type="ECO:0000313" key="2">
    <source>
        <dbReference type="EMBL" id="JAH25907.1"/>
    </source>
</evidence>
<protein>
    <submittedName>
        <fullName evidence="2">Uncharacterized protein</fullName>
    </submittedName>
</protein>
<accession>A0A0E9RAU7</accession>
<reference evidence="2" key="2">
    <citation type="journal article" date="2015" name="Fish Shellfish Immunol.">
        <title>Early steps in the European eel (Anguilla anguilla)-Vibrio vulnificus interaction in the gills: Role of the RtxA13 toxin.</title>
        <authorList>
            <person name="Callol A."/>
            <person name="Pajuelo D."/>
            <person name="Ebbesson L."/>
            <person name="Teles M."/>
            <person name="MacKenzie S."/>
            <person name="Amaro C."/>
        </authorList>
    </citation>
    <scope>NUCLEOTIDE SEQUENCE</scope>
</reference>
<feature type="signal peptide" evidence="1">
    <location>
        <begin position="1"/>
        <end position="18"/>
    </location>
</feature>
<dbReference type="AlphaFoldDB" id="A0A0E9RAU7"/>
<organism evidence="2">
    <name type="scientific">Anguilla anguilla</name>
    <name type="common">European freshwater eel</name>
    <name type="synonym">Muraena anguilla</name>
    <dbReference type="NCBI Taxonomy" id="7936"/>
    <lineage>
        <taxon>Eukaryota</taxon>
        <taxon>Metazoa</taxon>
        <taxon>Chordata</taxon>
        <taxon>Craniata</taxon>
        <taxon>Vertebrata</taxon>
        <taxon>Euteleostomi</taxon>
        <taxon>Actinopterygii</taxon>
        <taxon>Neopterygii</taxon>
        <taxon>Teleostei</taxon>
        <taxon>Anguilliformes</taxon>
        <taxon>Anguillidae</taxon>
        <taxon>Anguilla</taxon>
    </lineage>
</organism>
<proteinExistence type="predicted"/>
<name>A0A0E9RAU7_ANGAN</name>
<reference evidence="2" key="1">
    <citation type="submission" date="2014-11" db="EMBL/GenBank/DDBJ databases">
        <authorList>
            <person name="Amaro Gonzalez C."/>
        </authorList>
    </citation>
    <scope>NUCLEOTIDE SEQUENCE</scope>
</reference>
<sequence length="56" mass="6681">MNMSFFCLFFFCFFLKESEQLKAQLWLGKPCLVFKRLLCSHLRKRANTPEGRFSGK</sequence>